<evidence type="ECO:0000313" key="2">
    <source>
        <dbReference type="Proteomes" id="UP000022910"/>
    </source>
</evidence>
<dbReference type="Proteomes" id="UP000022910">
    <property type="component" value="Unassembled WGS sequence"/>
</dbReference>
<name>A0A015LSU4_RHIIW</name>
<dbReference type="AlphaFoldDB" id="A0A015LSU4"/>
<reference evidence="1 2" key="1">
    <citation type="submission" date="2014-02" db="EMBL/GenBank/DDBJ databases">
        <title>Single nucleus genome sequencing reveals high similarity among nuclei of an endomycorrhizal fungus.</title>
        <authorList>
            <person name="Lin K."/>
            <person name="Geurts R."/>
            <person name="Zhang Z."/>
            <person name="Limpens E."/>
            <person name="Saunders D.G."/>
            <person name="Mu D."/>
            <person name="Pang E."/>
            <person name="Cao H."/>
            <person name="Cha H."/>
            <person name="Lin T."/>
            <person name="Zhou Q."/>
            <person name="Shang Y."/>
            <person name="Li Y."/>
            <person name="Ivanov S."/>
            <person name="Sharma T."/>
            <person name="Velzen R.V."/>
            <person name="Ruijter N.D."/>
            <person name="Aanen D.K."/>
            <person name="Win J."/>
            <person name="Kamoun S."/>
            <person name="Bisseling T."/>
            <person name="Huang S."/>
        </authorList>
    </citation>
    <scope>NUCLEOTIDE SEQUENCE [LARGE SCALE GENOMIC DNA]</scope>
    <source>
        <strain evidence="2">DAOM197198w</strain>
    </source>
</reference>
<accession>A0A015LSU4</accession>
<sequence>MNKPRFICCACYERLGRHIHKRTGQDKETKKEDILRSIVKVIFPFIFTSTKTISSTLNNFKSDETPSLFTIQILFLDTSISNSKECDDIDCEKFGREFGIKL</sequence>
<gene>
    <name evidence="1" type="ORF">RirG_204210</name>
</gene>
<proteinExistence type="predicted"/>
<dbReference type="HOGENOM" id="CLU_2279007_0_0_1"/>
<evidence type="ECO:0000313" key="1">
    <source>
        <dbReference type="EMBL" id="EXX57748.1"/>
    </source>
</evidence>
<comment type="caution">
    <text evidence="1">The sequence shown here is derived from an EMBL/GenBank/DDBJ whole genome shotgun (WGS) entry which is preliminary data.</text>
</comment>
<dbReference type="EMBL" id="JEMT01027250">
    <property type="protein sequence ID" value="EXX57748.1"/>
    <property type="molecule type" value="Genomic_DNA"/>
</dbReference>
<protein>
    <submittedName>
        <fullName evidence="1">Uncharacterized protein</fullName>
    </submittedName>
</protein>
<organism evidence="1 2">
    <name type="scientific">Rhizophagus irregularis (strain DAOM 197198w)</name>
    <name type="common">Glomus intraradices</name>
    <dbReference type="NCBI Taxonomy" id="1432141"/>
    <lineage>
        <taxon>Eukaryota</taxon>
        <taxon>Fungi</taxon>
        <taxon>Fungi incertae sedis</taxon>
        <taxon>Mucoromycota</taxon>
        <taxon>Glomeromycotina</taxon>
        <taxon>Glomeromycetes</taxon>
        <taxon>Glomerales</taxon>
        <taxon>Glomeraceae</taxon>
        <taxon>Rhizophagus</taxon>
    </lineage>
</organism>
<keyword evidence="2" id="KW-1185">Reference proteome</keyword>